<protein>
    <submittedName>
        <fullName evidence="2">Uncharacterized protein</fullName>
    </submittedName>
</protein>
<feature type="region of interest" description="Disordered" evidence="1">
    <location>
        <begin position="504"/>
        <end position="531"/>
    </location>
</feature>
<comment type="caution">
    <text evidence="2">The sequence shown here is derived from an EMBL/GenBank/DDBJ whole genome shotgun (WGS) entry which is preliminary data.</text>
</comment>
<dbReference type="OrthoDB" id="43631at2759"/>
<feature type="region of interest" description="Disordered" evidence="1">
    <location>
        <begin position="182"/>
        <end position="213"/>
    </location>
</feature>
<dbReference type="EMBL" id="BDSP01000289">
    <property type="protein sequence ID" value="GAX29387.1"/>
    <property type="molecule type" value="Genomic_DNA"/>
</dbReference>
<dbReference type="InterPro" id="IPR011989">
    <property type="entry name" value="ARM-like"/>
</dbReference>
<dbReference type="Proteomes" id="UP000198406">
    <property type="component" value="Unassembled WGS sequence"/>
</dbReference>
<dbReference type="Gene3D" id="1.25.10.10">
    <property type="entry name" value="Leucine-rich Repeat Variant"/>
    <property type="match status" value="2"/>
</dbReference>
<evidence type="ECO:0000313" key="3">
    <source>
        <dbReference type="Proteomes" id="UP000198406"/>
    </source>
</evidence>
<evidence type="ECO:0000313" key="2">
    <source>
        <dbReference type="EMBL" id="GAX29387.1"/>
    </source>
</evidence>
<evidence type="ECO:0000256" key="1">
    <source>
        <dbReference type="SAM" id="MobiDB-lite"/>
    </source>
</evidence>
<reference evidence="2 3" key="1">
    <citation type="journal article" date="2015" name="Plant Cell">
        <title>Oil accumulation by the oleaginous diatom Fistulifera solaris as revealed by the genome and transcriptome.</title>
        <authorList>
            <person name="Tanaka T."/>
            <person name="Maeda Y."/>
            <person name="Veluchamy A."/>
            <person name="Tanaka M."/>
            <person name="Abida H."/>
            <person name="Marechal E."/>
            <person name="Bowler C."/>
            <person name="Muto M."/>
            <person name="Sunaga Y."/>
            <person name="Tanaka M."/>
            <person name="Yoshino T."/>
            <person name="Taniguchi T."/>
            <person name="Fukuda Y."/>
            <person name="Nemoto M."/>
            <person name="Matsumoto M."/>
            <person name="Wong P.S."/>
            <person name="Aburatani S."/>
            <person name="Fujibuchi W."/>
        </authorList>
    </citation>
    <scope>NUCLEOTIDE SEQUENCE [LARGE SCALE GENOMIC DNA]</scope>
    <source>
        <strain evidence="2 3">JPCC DA0580</strain>
    </source>
</reference>
<sequence length="531" mass="58652">MANAMLEDDFKSSHPDLSLFGETQRKEENAIQSKIPNRKSVEFIIDSPPAKRHRPNVNLTAKQIVNAISTSITMKERLENIQKAKDAFDHDIQAVHDDEITAGADSALVKHLTFLAFHTQQQSEDLAELFSEITWTCDTLESILRASSESVELCFERMGHQIMQLLVGLIDNELSRRTALARELNDDDRGSETPDLDTDSRTTDDSPPKVDQIATPEGDLLLRKICKIFGHFARVGKATKPMAHFPGLLGVLLSVISFRPYQVIPWESRLSALWTIANLACNSENMQMMACAPRFIESLLEVSCRPLHPGDTLETTMEVLRSRSLVARAVLNLSWSPENKIILSEHGPLLDLLLELTVHRTAPYGQSRTVRGVLLSSRQFAVGALRNLAAAPRRVKLYLCQYNNGAVLDTLTDAILNDTDDGVKDRAIAAIHNLAVHDTASLLAQRQALVLILKDVLLSSETPSELNEGSRKSHASATLLVLERSITPEMDSFENLQTLLSAVHPSATGERDEKSLTSSSDGLDAVEMSAV</sequence>
<gene>
    <name evidence="2" type="ORF">FisN_16Hh173</name>
</gene>
<organism evidence="2 3">
    <name type="scientific">Fistulifera solaris</name>
    <name type="common">Oleaginous diatom</name>
    <dbReference type="NCBI Taxonomy" id="1519565"/>
    <lineage>
        <taxon>Eukaryota</taxon>
        <taxon>Sar</taxon>
        <taxon>Stramenopiles</taxon>
        <taxon>Ochrophyta</taxon>
        <taxon>Bacillariophyta</taxon>
        <taxon>Bacillariophyceae</taxon>
        <taxon>Bacillariophycidae</taxon>
        <taxon>Naviculales</taxon>
        <taxon>Naviculaceae</taxon>
        <taxon>Fistulifera</taxon>
    </lineage>
</organism>
<dbReference type="InterPro" id="IPR016024">
    <property type="entry name" value="ARM-type_fold"/>
</dbReference>
<keyword evidence="3" id="KW-1185">Reference proteome</keyword>
<proteinExistence type="predicted"/>
<dbReference type="InParanoid" id="A0A1Z5KT91"/>
<feature type="compositionally biased region" description="Basic and acidic residues" evidence="1">
    <location>
        <begin position="183"/>
        <end position="208"/>
    </location>
</feature>
<dbReference type="SUPFAM" id="SSF48371">
    <property type="entry name" value="ARM repeat"/>
    <property type="match status" value="1"/>
</dbReference>
<accession>A0A1Z5KT91</accession>
<dbReference type="AlphaFoldDB" id="A0A1Z5KT91"/>
<name>A0A1Z5KT91_FISSO</name>